<name>M3XWW9_MUSPF</name>
<proteinExistence type="predicted"/>
<evidence type="ECO:0000313" key="1">
    <source>
        <dbReference type="Ensembl" id="ENSMPUP00000003569.1"/>
    </source>
</evidence>
<dbReference type="EMBL" id="AEYP01050652">
    <property type="status" value="NOT_ANNOTATED_CDS"/>
    <property type="molecule type" value="Genomic_DNA"/>
</dbReference>
<dbReference type="EMBL" id="AEYP01050654">
    <property type="status" value="NOT_ANNOTATED_CDS"/>
    <property type="molecule type" value="Genomic_DNA"/>
</dbReference>
<dbReference type="EMBL" id="AEYP01050655">
    <property type="status" value="NOT_ANNOTATED_CDS"/>
    <property type="molecule type" value="Genomic_DNA"/>
</dbReference>
<sequence length="85" mass="9310">MLTFLRNFQLISKAVIAPDMTNSSVCAFQSLHILISTECGISYLSHSHRCLSHGSTPSVEPSVGLELATLRSRPELRPRIGDSIN</sequence>
<reference evidence="1" key="1">
    <citation type="submission" date="2024-06" db="UniProtKB">
        <authorList>
            <consortium name="Ensembl"/>
        </authorList>
    </citation>
    <scope>IDENTIFICATION</scope>
</reference>
<protein>
    <submittedName>
        <fullName evidence="1">Uncharacterized protein</fullName>
    </submittedName>
</protein>
<dbReference type="InParanoid" id="M3XWW9"/>
<accession>M3XWW9</accession>
<dbReference type="Ensembl" id="ENSMPUT00000003636.1">
    <property type="protein sequence ID" value="ENSMPUP00000003569.1"/>
    <property type="gene ID" value="ENSMPUG00000003598.1"/>
</dbReference>
<dbReference type="AlphaFoldDB" id="M3XWW9"/>
<organism evidence="1">
    <name type="scientific">Mustela putorius furo</name>
    <name type="common">European domestic ferret</name>
    <name type="synonym">Mustela furo</name>
    <dbReference type="NCBI Taxonomy" id="9669"/>
    <lineage>
        <taxon>Eukaryota</taxon>
        <taxon>Metazoa</taxon>
        <taxon>Chordata</taxon>
        <taxon>Craniata</taxon>
        <taxon>Vertebrata</taxon>
        <taxon>Euteleostomi</taxon>
        <taxon>Mammalia</taxon>
        <taxon>Eutheria</taxon>
        <taxon>Laurasiatheria</taxon>
        <taxon>Carnivora</taxon>
        <taxon>Caniformia</taxon>
        <taxon>Musteloidea</taxon>
        <taxon>Mustelidae</taxon>
        <taxon>Mustelinae</taxon>
        <taxon>Mustela</taxon>
    </lineage>
</organism>
<dbReference type="HOGENOM" id="CLU_2512075_0_0_1"/>
<dbReference type="EMBL" id="AEYP01050653">
    <property type="status" value="NOT_ANNOTATED_CDS"/>
    <property type="molecule type" value="Genomic_DNA"/>
</dbReference>